<evidence type="ECO:0000313" key="2">
    <source>
        <dbReference type="EMBL" id="MYV06435.1"/>
    </source>
</evidence>
<accession>A0A7C9J3J5</accession>
<name>A0A7C9J3J5_9LACO</name>
<dbReference type="AlphaFoldDB" id="A0A7C9J3J5"/>
<dbReference type="SUPFAM" id="SSF56112">
    <property type="entry name" value="Protein kinase-like (PK-like)"/>
    <property type="match status" value="1"/>
</dbReference>
<proteinExistence type="predicted"/>
<dbReference type="Gene3D" id="3.30.200.20">
    <property type="entry name" value="Phosphorylase Kinase, domain 1"/>
    <property type="match status" value="1"/>
</dbReference>
<dbReference type="Gene3D" id="3.90.550.10">
    <property type="entry name" value="Spore Coat Polysaccharide Biosynthesis Protein SpsA, Chain A"/>
    <property type="match status" value="1"/>
</dbReference>
<sequence>MNDTLKILLLIQSAQNAQSFSQRRLAEVSEFSLTKVQSILSKLESLDNVKNLGSRQKPQYRLTSAGKQSILDSLSKHTRIQLPMSLRKSTFTTAVILAAGHSTASDQPVALSKIDENTILLLRNIQKLVDRGIKHIVIVCGYQSELIETALQDTPEVTLVKVKDYEHAGTMSSLSQAGTQINDSFLLLEGDLLFDDAMLDVLLQDTTENTILVSPLSGSHDEAFVDFNSQNQLIQISKDIRQMNRLSAEMIGISKVSFAFYQLMLSAYMRNENPWLNYEYLIAQLSNITPVNCLVTDDLHWIDIDTPKDLVKAIQDVFPLIKANESDNKIDQAKQTIVNALNIPSQNVKNVVYAGGMTNTNYSAEIIQGENKGWRECFVRIPGKGTSKLINRMTEKPNAEQASKLGFNVPTLFMDPTSGIKITETIPGAVTFSARSMRIPSNYHQVARLLYQVHHSKMNFSNNFSFESEWSHYESAANDLSINYYDYYSDVKEEVRKANQYLKNTLGVKSLPCHNDLVPENFIKGISSNRSEDSLYLIDWEYSGNNDPAWDLAALINESELSRAEEDDFLAHYSNASDNLLLKRKVLVYKAFQDVLWSTWSLVKTASGVDFSEYGKKRFERARKELTQVLAYV</sequence>
<keyword evidence="2" id="KW-0808">Transferase</keyword>
<dbReference type="InterPro" id="IPR011009">
    <property type="entry name" value="Kinase-like_dom_sf"/>
</dbReference>
<dbReference type="SUPFAM" id="SSF53448">
    <property type="entry name" value="Nucleotide-diphospho-sugar transferases"/>
    <property type="match status" value="1"/>
</dbReference>
<protein>
    <submittedName>
        <fullName evidence="2">NTP transferase domain-containing protein</fullName>
    </submittedName>
</protein>
<dbReference type="PANTHER" id="PTHR40086:SF1">
    <property type="entry name" value="CELL CYCLE REGULATOR CCRZ"/>
    <property type="match status" value="1"/>
</dbReference>
<dbReference type="Gene3D" id="3.90.1200.10">
    <property type="match status" value="1"/>
</dbReference>
<dbReference type="CDD" id="cd05151">
    <property type="entry name" value="ChoK-like"/>
    <property type="match status" value="1"/>
</dbReference>
<dbReference type="Pfam" id="PF12804">
    <property type="entry name" value="NTP_transf_3"/>
    <property type="match status" value="1"/>
</dbReference>
<feature type="domain" description="MobA-like NTP transferase" evidence="1">
    <location>
        <begin position="94"/>
        <end position="218"/>
    </location>
</feature>
<dbReference type="GO" id="GO:0016779">
    <property type="term" value="F:nucleotidyltransferase activity"/>
    <property type="evidence" value="ECO:0007669"/>
    <property type="project" value="UniProtKB-ARBA"/>
</dbReference>
<evidence type="ECO:0000259" key="1">
    <source>
        <dbReference type="Pfam" id="PF12804"/>
    </source>
</evidence>
<gene>
    <name evidence="2" type="ORF">GB992_11515</name>
</gene>
<reference evidence="2 3" key="1">
    <citation type="journal article" date="2019" name="Appl. Environ. Microbiol.">
        <title>Genetic determinants of hydroxycinnamic acid metabolism in heterofermentative lactobacilli.</title>
        <authorList>
            <person name="Gaur G."/>
            <person name="Oh J.H."/>
            <person name="Filannino P."/>
            <person name="Gobbetti M."/>
            <person name="van Pijkeren J.P."/>
            <person name="Ganzle M.G."/>
        </authorList>
    </citation>
    <scope>NUCLEOTIDE SEQUENCE [LARGE SCALE GENOMIC DNA]</scope>
    <source>
        <strain evidence="2 3">FUA3583</strain>
    </source>
</reference>
<dbReference type="Pfam" id="PF01633">
    <property type="entry name" value="Choline_kinase"/>
    <property type="match status" value="1"/>
</dbReference>
<dbReference type="InterPro" id="IPR052077">
    <property type="entry name" value="CcrZ_PhaseVar_Mediator"/>
</dbReference>
<dbReference type="Proteomes" id="UP000480570">
    <property type="component" value="Unassembled WGS sequence"/>
</dbReference>
<dbReference type="PANTHER" id="PTHR40086">
    <property type="entry name" value="PHOSPHOTRANSFERASE YTMP-RELATED"/>
    <property type="match status" value="1"/>
</dbReference>
<evidence type="ECO:0000313" key="3">
    <source>
        <dbReference type="Proteomes" id="UP000480570"/>
    </source>
</evidence>
<dbReference type="InterPro" id="IPR025877">
    <property type="entry name" value="MobA-like_NTP_Trfase"/>
</dbReference>
<dbReference type="InterPro" id="IPR029044">
    <property type="entry name" value="Nucleotide-diphossugar_trans"/>
</dbReference>
<dbReference type="EMBL" id="WEZT01000046">
    <property type="protein sequence ID" value="MYV06435.1"/>
    <property type="molecule type" value="Genomic_DNA"/>
</dbReference>
<organism evidence="2 3">
    <name type="scientific">Furfurilactobacillus rossiae</name>
    <dbReference type="NCBI Taxonomy" id="231049"/>
    <lineage>
        <taxon>Bacteria</taxon>
        <taxon>Bacillati</taxon>
        <taxon>Bacillota</taxon>
        <taxon>Bacilli</taxon>
        <taxon>Lactobacillales</taxon>
        <taxon>Lactobacillaceae</taxon>
        <taxon>Furfurilactobacillus</taxon>
    </lineage>
</organism>
<comment type="caution">
    <text evidence="2">The sequence shown here is derived from an EMBL/GenBank/DDBJ whole genome shotgun (WGS) entry which is preliminary data.</text>
</comment>